<reference evidence="13" key="2">
    <citation type="submission" date="2020-09" db="EMBL/GenBank/DDBJ databases">
        <authorList>
            <person name="Sun Q."/>
            <person name="Zhou Y."/>
        </authorList>
    </citation>
    <scope>NUCLEOTIDE SEQUENCE</scope>
    <source>
        <strain evidence="13">CGMCC 1.15343</strain>
    </source>
</reference>
<feature type="transmembrane region" description="Helical" evidence="11">
    <location>
        <begin position="150"/>
        <end position="176"/>
    </location>
</feature>
<evidence type="ECO:0000256" key="1">
    <source>
        <dbReference type="ARBA" id="ARBA00002684"/>
    </source>
</evidence>
<evidence type="ECO:0000256" key="10">
    <source>
        <dbReference type="RuleBase" id="RU003923"/>
    </source>
</evidence>
<keyword evidence="5" id="KW-1003">Cell membrane</keyword>
<feature type="transmembrane region" description="Helical" evidence="11">
    <location>
        <begin position="360"/>
        <end position="378"/>
    </location>
</feature>
<dbReference type="GO" id="GO:0009306">
    <property type="term" value="P:protein secretion"/>
    <property type="evidence" value="ECO:0007669"/>
    <property type="project" value="InterPro"/>
</dbReference>
<dbReference type="InterPro" id="IPR042094">
    <property type="entry name" value="T2SS_GspF_sf"/>
</dbReference>
<reference evidence="13" key="1">
    <citation type="journal article" date="2014" name="Int. J. Syst. Evol. Microbiol.">
        <title>Complete genome sequence of Corynebacterium casei LMG S-19264T (=DSM 44701T), isolated from a smear-ripened cheese.</title>
        <authorList>
            <consortium name="US DOE Joint Genome Institute (JGI-PGF)"/>
            <person name="Walter F."/>
            <person name="Albersmeier A."/>
            <person name="Kalinowski J."/>
            <person name="Ruckert C."/>
        </authorList>
    </citation>
    <scope>NUCLEOTIDE SEQUENCE</scope>
    <source>
        <strain evidence="13">CGMCC 1.15343</strain>
    </source>
</reference>
<evidence type="ECO:0000256" key="5">
    <source>
        <dbReference type="ARBA" id="ARBA00022475"/>
    </source>
</evidence>
<dbReference type="RefSeq" id="WP_188627535.1">
    <property type="nucleotide sequence ID" value="NZ_BMIL01000010.1"/>
</dbReference>
<feature type="domain" description="Type II secretion system protein GspF" evidence="12">
    <location>
        <begin position="257"/>
        <end position="379"/>
    </location>
</feature>
<sequence>MEIIDISDYKRVNKGEAKPSAKGGENNFSDKLSDVLSRDIRFGSGQLPDQKKEDFFFELSTLLKSGIDLKNSLDLLTIEGSGDKYLAVYKKIKEAVIAGISLSKAVSLSTKFSEYDVLSIQIGEETGNLAIVMEELGGFYKRKVDQRRKIASALTYPAIVLTTSFGAVFFMLRFVVPMFSDVFRRFGGELPWMTKLVISASGLMSAIVLPFMLSIGVLIYVYFRYKNQKKVRAMLSRLVLAIPVVKDLVLKIYLARFCNTMQLLISSRIPLLKAISLSRKTIGFYPLEVALEKTEVSVMSGRSLHDSLSDFSVFPAKMVQLVKVGEEINKLEDFFKNLGDQYVQEVEYQTNTLSKLIEPLIIIFLGLVVGFILISMYLPMFQMSNSF</sequence>
<keyword evidence="8 11" id="KW-0472">Membrane</keyword>
<keyword evidence="14" id="KW-1185">Reference proteome</keyword>
<dbReference type="EMBL" id="BMIL01000010">
    <property type="protein sequence ID" value="GGC72723.1"/>
    <property type="molecule type" value="Genomic_DNA"/>
</dbReference>
<dbReference type="PRINTS" id="PR00812">
    <property type="entry name" value="BCTERIALGSPF"/>
</dbReference>
<dbReference type="Proteomes" id="UP000651668">
    <property type="component" value="Unassembled WGS sequence"/>
</dbReference>
<dbReference type="Gene3D" id="1.20.81.30">
    <property type="entry name" value="Type II secretion system (T2SS), domain F"/>
    <property type="match status" value="2"/>
</dbReference>
<dbReference type="PANTHER" id="PTHR30012">
    <property type="entry name" value="GENERAL SECRETION PATHWAY PROTEIN"/>
    <property type="match status" value="1"/>
</dbReference>
<evidence type="ECO:0000259" key="12">
    <source>
        <dbReference type="Pfam" id="PF00482"/>
    </source>
</evidence>
<proteinExistence type="inferred from homology"/>
<evidence type="ECO:0000256" key="7">
    <source>
        <dbReference type="ARBA" id="ARBA00022989"/>
    </source>
</evidence>
<comment type="function">
    <text evidence="1">Component of the type II secretion system inner membrane complex required for the energy-dependent secretion of extracellular factors such as proteases and toxins from the periplasm.</text>
</comment>
<evidence type="ECO:0000256" key="9">
    <source>
        <dbReference type="ARBA" id="ARBA00030750"/>
    </source>
</evidence>
<evidence type="ECO:0000256" key="2">
    <source>
        <dbReference type="ARBA" id="ARBA00004651"/>
    </source>
</evidence>
<dbReference type="PROSITE" id="PS00874">
    <property type="entry name" value="T2SP_F"/>
    <property type="match status" value="1"/>
</dbReference>
<evidence type="ECO:0000256" key="11">
    <source>
        <dbReference type="SAM" id="Phobius"/>
    </source>
</evidence>
<evidence type="ECO:0000256" key="3">
    <source>
        <dbReference type="ARBA" id="ARBA00005745"/>
    </source>
</evidence>
<dbReference type="InterPro" id="IPR001992">
    <property type="entry name" value="T2SS_GspF/T4SS_PilC_CS"/>
</dbReference>
<keyword evidence="6 10" id="KW-0812">Transmembrane</keyword>
<name>A0A916XHL6_9SPHI</name>
<dbReference type="PANTHER" id="PTHR30012:SF0">
    <property type="entry name" value="TYPE II SECRETION SYSTEM PROTEIN F-RELATED"/>
    <property type="match status" value="1"/>
</dbReference>
<dbReference type="Pfam" id="PF00482">
    <property type="entry name" value="T2SSF"/>
    <property type="match status" value="2"/>
</dbReference>
<keyword evidence="7 11" id="KW-1133">Transmembrane helix</keyword>
<evidence type="ECO:0000256" key="6">
    <source>
        <dbReference type="ARBA" id="ARBA00022692"/>
    </source>
</evidence>
<dbReference type="InterPro" id="IPR018076">
    <property type="entry name" value="T2SS_GspF_dom"/>
</dbReference>
<evidence type="ECO:0000313" key="14">
    <source>
        <dbReference type="Proteomes" id="UP000651668"/>
    </source>
</evidence>
<keyword evidence="4 10" id="KW-0813">Transport</keyword>
<evidence type="ECO:0000256" key="4">
    <source>
        <dbReference type="ARBA" id="ARBA00022448"/>
    </source>
</evidence>
<feature type="transmembrane region" description="Helical" evidence="11">
    <location>
        <begin position="196"/>
        <end position="223"/>
    </location>
</feature>
<comment type="subcellular location">
    <subcellularLocation>
        <location evidence="2 10">Cell membrane</location>
        <topology evidence="2 10">Multi-pass membrane protein</topology>
    </subcellularLocation>
</comment>
<evidence type="ECO:0000256" key="8">
    <source>
        <dbReference type="ARBA" id="ARBA00023136"/>
    </source>
</evidence>
<accession>A0A916XHL6</accession>
<dbReference type="AlphaFoldDB" id="A0A916XHL6"/>
<protein>
    <recommendedName>
        <fullName evidence="9">General secretion pathway protein F</fullName>
    </recommendedName>
</protein>
<evidence type="ECO:0000313" key="13">
    <source>
        <dbReference type="EMBL" id="GGC72723.1"/>
    </source>
</evidence>
<gene>
    <name evidence="13" type="ORF">GCM10011387_27780</name>
</gene>
<dbReference type="GO" id="GO:0005886">
    <property type="term" value="C:plasma membrane"/>
    <property type="evidence" value="ECO:0007669"/>
    <property type="project" value="UniProtKB-SubCell"/>
</dbReference>
<feature type="domain" description="Type II secretion system protein GspF" evidence="12">
    <location>
        <begin position="57"/>
        <end position="177"/>
    </location>
</feature>
<comment type="caution">
    <text evidence="13">The sequence shown here is derived from an EMBL/GenBank/DDBJ whole genome shotgun (WGS) entry which is preliminary data.</text>
</comment>
<organism evidence="13 14">
    <name type="scientific">Pedobacter quisquiliarum</name>
    <dbReference type="NCBI Taxonomy" id="1834438"/>
    <lineage>
        <taxon>Bacteria</taxon>
        <taxon>Pseudomonadati</taxon>
        <taxon>Bacteroidota</taxon>
        <taxon>Sphingobacteriia</taxon>
        <taxon>Sphingobacteriales</taxon>
        <taxon>Sphingobacteriaceae</taxon>
        <taxon>Pedobacter</taxon>
    </lineage>
</organism>
<comment type="similarity">
    <text evidence="3 10">Belongs to the GSP F family.</text>
</comment>
<dbReference type="InterPro" id="IPR003004">
    <property type="entry name" value="GspF/PilC"/>
</dbReference>